<protein>
    <submittedName>
        <fullName evidence="1">Uncharacterized protein</fullName>
    </submittedName>
</protein>
<dbReference type="AlphaFoldDB" id="A0AAV4A395"/>
<dbReference type="EMBL" id="BLXT01003199">
    <property type="protein sequence ID" value="GFO01123.1"/>
    <property type="molecule type" value="Genomic_DNA"/>
</dbReference>
<sequence>MKLDPPRLIPTSMLATGKLPTLPECEKQRDGNTRGNVAREAANLRAEVLNLKALYHAMPIGTGACQGKLSPLEPRRGRASLAVPLPLG</sequence>
<name>A0AAV4A395_9GAST</name>
<proteinExistence type="predicted"/>
<accession>A0AAV4A395</accession>
<gene>
    <name evidence="1" type="ORF">PoB_002762800</name>
</gene>
<keyword evidence="2" id="KW-1185">Reference proteome</keyword>
<evidence type="ECO:0000313" key="2">
    <source>
        <dbReference type="Proteomes" id="UP000735302"/>
    </source>
</evidence>
<organism evidence="1 2">
    <name type="scientific">Plakobranchus ocellatus</name>
    <dbReference type="NCBI Taxonomy" id="259542"/>
    <lineage>
        <taxon>Eukaryota</taxon>
        <taxon>Metazoa</taxon>
        <taxon>Spiralia</taxon>
        <taxon>Lophotrochozoa</taxon>
        <taxon>Mollusca</taxon>
        <taxon>Gastropoda</taxon>
        <taxon>Heterobranchia</taxon>
        <taxon>Euthyneura</taxon>
        <taxon>Panpulmonata</taxon>
        <taxon>Sacoglossa</taxon>
        <taxon>Placobranchoidea</taxon>
        <taxon>Plakobranchidae</taxon>
        <taxon>Plakobranchus</taxon>
    </lineage>
</organism>
<evidence type="ECO:0000313" key="1">
    <source>
        <dbReference type="EMBL" id="GFO01123.1"/>
    </source>
</evidence>
<dbReference type="Proteomes" id="UP000735302">
    <property type="component" value="Unassembled WGS sequence"/>
</dbReference>
<comment type="caution">
    <text evidence="1">The sequence shown here is derived from an EMBL/GenBank/DDBJ whole genome shotgun (WGS) entry which is preliminary data.</text>
</comment>
<reference evidence="1 2" key="1">
    <citation type="journal article" date="2021" name="Elife">
        <title>Chloroplast acquisition without the gene transfer in kleptoplastic sea slugs, Plakobranchus ocellatus.</title>
        <authorList>
            <person name="Maeda T."/>
            <person name="Takahashi S."/>
            <person name="Yoshida T."/>
            <person name="Shimamura S."/>
            <person name="Takaki Y."/>
            <person name="Nagai Y."/>
            <person name="Toyoda A."/>
            <person name="Suzuki Y."/>
            <person name="Arimoto A."/>
            <person name="Ishii H."/>
            <person name="Satoh N."/>
            <person name="Nishiyama T."/>
            <person name="Hasebe M."/>
            <person name="Maruyama T."/>
            <person name="Minagawa J."/>
            <person name="Obokata J."/>
            <person name="Shigenobu S."/>
        </authorList>
    </citation>
    <scope>NUCLEOTIDE SEQUENCE [LARGE SCALE GENOMIC DNA]</scope>
</reference>